<dbReference type="AlphaFoldDB" id="A0A1I4V169"/>
<dbReference type="EMBL" id="FOUU01000007">
    <property type="protein sequence ID" value="SFM94932.1"/>
    <property type="molecule type" value="Genomic_DNA"/>
</dbReference>
<dbReference type="InterPro" id="IPR003736">
    <property type="entry name" value="PAAI_dom"/>
</dbReference>
<dbReference type="GO" id="GO:0047617">
    <property type="term" value="F:fatty acyl-CoA hydrolase activity"/>
    <property type="evidence" value="ECO:0007669"/>
    <property type="project" value="InterPro"/>
</dbReference>
<proteinExistence type="inferred from homology"/>
<protein>
    <submittedName>
        <fullName evidence="4">Uncharacterized domain 1-containing protein</fullName>
    </submittedName>
</protein>
<organism evidence="4 5">
    <name type="scientific">Thermodesulforhabdus norvegica</name>
    <dbReference type="NCBI Taxonomy" id="39841"/>
    <lineage>
        <taxon>Bacteria</taxon>
        <taxon>Pseudomonadati</taxon>
        <taxon>Thermodesulfobacteriota</taxon>
        <taxon>Syntrophobacteria</taxon>
        <taxon>Syntrophobacterales</taxon>
        <taxon>Thermodesulforhabdaceae</taxon>
        <taxon>Thermodesulforhabdus</taxon>
    </lineage>
</organism>
<dbReference type="CDD" id="cd03443">
    <property type="entry name" value="PaaI_thioesterase"/>
    <property type="match status" value="1"/>
</dbReference>
<dbReference type="SUPFAM" id="SSF54637">
    <property type="entry name" value="Thioesterase/thiol ester dehydrase-isomerase"/>
    <property type="match status" value="1"/>
</dbReference>
<feature type="domain" description="Thioesterase" evidence="3">
    <location>
        <begin position="46"/>
        <end position="119"/>
    </location>
</feature>
<dbReference type="InterPro" id="IPR039298">
    <property type="entry name" value="ACOT13"/>
</dbReference>
<evidence type="ECO:0000256" key="1">
    <source>
        <dbReference type="ARBA" id="ARBA00008324"/>
    </source>
</evidence>
<dbReference type="PANTHER" id="PTHR21660">
    <property type="entry name" value="THIOESTERASE SUPERFAMILY MEMBER-RELATED"/>
    <property type="match status" value="1"/>
</dbReference>
<comment type="similarity">
    <text evidence="1">Belongs to the thioesterase PaaI family.</text>
</comment>
<evidence type="ECO:0000256" key="2">
    <source>
        <dbReference type="ARBA" id="ARBA00022801"/>
    </source>
</evidence>
<name>A0A1I4V169_9BACT</name>
<gene>
    <name evidence="4" type="ORF">SAMN05660836_02086</name>
</gene>
<keyword evidence="5" id="KW-1185">Reference proteome</keyword>
<accession>A0A1I4V169</accession>
<dbReference type="RefSeq" id="WP_093395600.1">
    <property type="nucleotide sequence ID" value="NZ_FOUU01000007.1"/>
</dbReference>
<dbReference type="STRING" id="39841.SAMN05660836_02086"/>
<evidence type="ECO:0000313" key="4">
    <source>
        <dbReference type="EMBL" id="SFM94932.1"/>
    </source>
</evidence>
<dbReference type="InterPro" id="IPR006683">
    <property type="entry name" value="Thioestr_dom"/>
</dbReference>
<dbReference type="Pfam" id="PF03061">
    <property type="entry name" value="4HBT"/>
    <property type="match status" value="1"/>
</dbReference>
<reference evidence="4 5" key="1">
    <citation type="submission" date="2016-10" db="EMBL/GenBank/DDBJ databases">
        <authorList>
            <person name="de Groot N.N."/>
        </authorList>
    </citation>
    <scope>NUCLEOTIDE SEQUENCE [LARGE SCALE GENOMIC DNA]</scope>
    <source>
        <strain evidence="4 5">DSM 9990</strain>
    </source>
</reference>
<dbReference type="Proteomes" id="UP000199611">
    <property type="component" value="Unassembled WGS sequence"/>
</dbReference>
<keyword evidence="2" id="KW-0378">Hydrolase</keyword>
<dbReference type="PANTHER" id="PTHR21660:SF1">
    <property type="entry name" value="ACYL-COENZYME A THIOESTERASE 13"/>
    <property type="match status" value="1"/>
</dbReference>
<dbReference type="InterPro" id="IPR029069">
    <property type="entry name" value="HotDog_dom_sf"/>
</dbReference>
<dbReference type="OrthoDB" id="9813158at2"/>
<sequence length="134" mass="14548">MESEFLFQKIQESPALKLLGVVVRAVGKGEVELELPFRHELCNTLGSIQGGFITAVADAAGGWALISVLGPEFRVPTVEIKMNFLRPVTETMIARGRVLHTTNRLGTAYMEVVLSSGLLAAAGIGTYRIVKLHR</sequence>
<evidence type="ECO:0000259" key="3">
    <source>
        <dbReference type="Pfam" id="PF03061"/>
    </source>
</evidence>
<evidence type="ECO:0000313" key="5">
    <source>
        <dbReference type="Proteomes" id="UP000199611"/>
    </source>
</evidence>
<dbReference type="NCBIfam" id="TIGR00369">
    <property type="entry name" value="unchar_dom_1"/>
    <property type="match status" value="1"/>
</dbReference>
<dbReference type="Gene3D" id="3.10.129.10">
    <property type="entry name" value="Hotdog Thioesterase"/>
    <property type="match status" value="1"/>
</dbReference>